<keyword evidence="2" id="KW-1185">Reference proteome</keyword>
<reference evidence="1 2" key="1">
    <citation type="journal article" date="2024" name="Nat. Commun.">
        <title>Phylogenomics reveals the evolutionary origins of lichenization in chlorophyte algae.</title>
        <authorList>
            <person name="Puginier C."/>
            <person name="Libourel C."/>
            <person name="Otte J."/>
            <person name="Skaloud P."/>
            <person name="Haon M."/>
            <person name="Grisel S."/>
            <person name="Petersen M."/>
            <person name="Berrin J.G."/>
            <person name="Delaux P.M."/>
            <person name="Dal Grande F."/>
            <person name="Keller J."/>
        </authorList>
    </citation>
    <scope>NUCLEOTIDE SEQUENCE [LARGE SCALE GENOMIC DNA]</scope>
    <source>
        <strain evidence="1 2">SAG 2523</strain>
    </source>
</reference>
<proteinExistence type="predicted"/>
<accession>A0AAW1SL93</accession>
<dbReference type="EMBL" id="JALJOV010001450">
    <property type="protein sequence ID" value="KAK9847691.1"/>
    <property type="molecule type" value="Genomic_DNA"/>
</dbReference>
<dbReference type="AlphaFoldDB" id="A0AAW1SL93"/>
<comment type="caution">
    <text evidence="1">The sequence shown here is derived from an EMBL/GenBank/DDBJ whole genome shotgun (WGS) entry which is preliminary data.</text>
</comment>
<dbReference type="Proteomes" id="UP001485043">
    <property type="component" value="Unassembled WGS sequence"/>
</dbReference>
<organism evidence="1 2">
    <name type="scientific">Apatococcus fuscideae</name>
    <dbReference type="NCBI Taxonomy" id="2026836"/>
    <lineage>
        <taxon>Eukaryota</taxon>
        <taxon>Viridiplantae</taxon>
        <taxon>Chlorophyta</taxon>
        <taxon>core chlorophytes</taxon>
        <taxon>Trebouxiophyceae</taxon>
        <taxon>Chlorellales</taxon>
        <taxon>Chlorellaceae</taxon>
        <taxon>Apatococcus</taxon>
    </lineage>
</organism>
<sequence>MSVPCFRPAQLQAAGVLPTPEDQAVMDEKIGTALDIAEHVHDAQAGFIDQAAWALMSAAVQEQKDRLSRLQREAESKHRHVESHVLQDRLAAKAAMEQMIQRSFQMRESSSAHRTSSVG</sequence>
<evidence type="ECO:0000313" key="1">
    <source>
        <dbReference type="EMBL" id="KAK9847691.1"/>
    </source>
</evidence>
<gene>
    <name evidence="1" type="ORF">WJX84_008816</name>
</gene>
<name>A0AAW1SL93_9CHLO</name>
<evidence type="ECO:0000313" key="2">
    <source>
        <dbReference type="Proteomes" id="UP001485043"/>
    </source>
</evidence>
<protein>
    <submittedName>
        <fullName evidence="1">Uncharacterized protein</fullName>
    </submittedName>
</protein>